<gene>
    <name evidence="3" type="ORF">JBS370_LOCUS7245</name>
    <name evidence="2" type="ORF">ZHD862_LOCUS20999</name>
</gene>
<evidence type="ECO:0000313" key="4">
    <source>
        <dbReference type="Proteomes" id="UP000663864"/>
    </source>
</evidence>
<accession>A0A814TWU2</accession>
<feature type="signal peptide" evidence="1">
    <location>
        <begin position="1"/>
        <end position="25"/>
    </location>
</feature>
<evidence type="ECO:0000313" key="3">
    <source>
        <dbReference type="EMBL" id="CAF3666517.1"/>
    </source>
</evidence>
<dbReference type="EMBL" id="CAJOBD010000426">
    <property type="protein sequence ID" value="CAF3666517.1"/>
    <property type="molecule type" value="Genomic_DNA"/>
</dbReference>
<dbReference type="AlphaFoldDB" id="A0A814TWU2"/>
<proteinExistence type="predicted"/>
<protein>
    <submittedName>
        <fullName evidence="2">Uncharacterized protein</fullName>
    </submittedName>
</protein>
<dbReference type="Proteomes" id="UP000663864">
    <property type="component" value="Unassembled WGS sequence"/>
</dbReference>
<dbReference type="Proteomes" id="UP000663836">
    <property type="component" value="Unassembled WGS sequence"/>
</dbReference>
<keyword evidence="1" id="KW-0732">Signal</keyword>
<sequence length="229" mass="27408">MPILSNMNILLIILMLILFISQSDEQQLKNDDMCNLTREILCVKDVLKDIVTMIENINQTINKIQKYILSKIIKVNKFDHYITHEIDLINSYLPISKYHVNFFQMNNIHKKYLINLFLEAHNAMSFYHNSINDILNMNDTSSLIIDNWFNQIQYNLRYEIICQYRNILNIYSHEWTLINQINRIKFSTIKYQSSPSIVHDVHSIINIQLLQKWIQKIHSVINNLETKFF</sequence>
<reference evidence="2" key="1">
    <citation type="submission" date="2021-02" db="EMBL/GenBank/DDBJ databases">
        <authorList>
            <person name="Nowell W R."/>
        </authorList>
    </citation>
    <scope>NUCLEOTIDE SEQUENCE</scope>
</reference>
<dbReference type="EMBL" id="CAJNOT010001223">
    <property type="protein sequence ID" value="CAF1166903.1"/>
    <property type="molecule type" value="Genomic_DNA"/>
</dbReference>
<name>A0A814TWU2_9BILA</name>
<feature type="chain" id="PRO_5036226085" evidence="1">
    <location>
        <begin position="26"/>
        <end position="229"/>
    </location>
</feature>
<evidence type="ECO:0000256" key="1">
    <source>
        <dbReference type="SAM" id="SignalP"/>
    </source>
</evidence>
<organism evidence="2 4">
    <name type="scientific">Rotaria sordida</name>
    <dbReference type="NCBI Taxonomy" id="392033"/>
    <lineage>
        <taxon>Eukaryota</taxon>
        <taxon>Metazoa</taxon>
        <taxon>Spiralia</taxon>
        <taxon>Gnathifera</taxon>
        <taxon>Rotifera</taxon>
        <taxon>Eurotatoria</taxon>
        <taxon>Bdelloidea</taxon>
        <taxon>Philodinida</taxon>
        <taxon>Philodinidae</taxon>
        <taxon>Rotaria</taxon>
    </lineage>
</organism>
<comment type="caution">
    <text evidence="2">The sequence shown here is derived from an EMBL/GenBank/DDBJ whole genome shotgun (WGS) entry which is preliminary data.</text>
</comment>
<evidence type="ECO:0000313" key="2">
    <source>
        <dbReference type="EMBL" id="CAF1166903.1"/>
    </source>
</evidence>